<reference evidence="1 2" key="1">
    <citation type="submission" date="2014-06" db="EMBL/GenBank/DDBJ databases">
        <title>Draft genome sequence of iron oxidizing acidophile Leptospirillum ferriphilum DSM14647.</title>
        <authorList>
            <person name="Cardenas J.P."/>
            <person name="Lazcano M."/>
            <person name="Ossandon F.J."/>
            <person name="Corbett M."/>
            <person name="Holmes D.S."/>
            <person name="Watkin E."/>
        </authorList>
    </citation>
    <scope>NUCLEOTIDE SEQUENCE [LARGE SCALE GENOMIC DNA]</scope>
    <source>
        <strain evidence="1 2">DSM 14647</strain>
    </source>
</reference>
<organism evidence="1 2">
    <name type="scientific">Leptospirillum ferriphilum</name>
    <dbReference type="NCBI Taxonomy" id="178606"/>
    <lineage>
        <taxon>Bacteria</taxon>
        <taxon>Pseudomonadati</taxon>
        <taxon>Nitrospirota</taxon>
        <taxon>Nitrospiria</taxon>
        <taxon>Nitrospirales</taxon>
        <taxon>Nitrospiraceae</taxon>
        <taxon>Leptospirillum</taxon>
    </lineage>
</organism>
<proteinExistence type="predicted"/>
<gene>
    <name evidence="1" type="ORF">LptCag_0640</name>
</gene>
<dbReference type="AlphaFoldDB" id="A0A094X675"/>
<evidence type="ECO:0000313" key="1">
    <source>
        <dbReference type="EMBL" id="KGA94014.1"/>
    </source>
</evidence>
<name>A0A094X675_9BACT</name>
<dbReference type="PATRIC" id="fig|178606.4.peg.1173"/>
<sequence>MWYPFVKEVIPSKKSGIRGGTDLSDSGGRLSRDVFPAGRPVFFLAEWFQAFERSFERHG</sequence>
<accession>A0A094X675</accession>
<dbReference type="EMBL" id="JPGK01000004">
    <property type="protein sequence ID" value="KGA94014.1"/>
    <property type="molecule type" value="Genomic_DNA"/>
</dbReference>
<evidence type="ECO:0000313" key="2">
    <source>
        <dbReference type="Proteomes" id="UP000029452"/>
    </source>
</evidence>
<protein>
    <submittedName>
        <fullName evidence="1">Uncharacterized protein</fullName>
    </submittedName>
</protein>
<dbReference type="Proteomes" id="UP000029452">
    <property type="component" value="Unassembled WGS sequence"/>
</dbReference>
<comment type="caution">
    <text evidence="1">The sequence shown here is derived from an EMBL/GenBank/DDBJ whole genome shotgun (WGS) entry which is preliminary data.</text>
</comment>